<dbReference type="SUPFAM" id="SSF53850">
    <property type="entry name" value="Periplasmic binding protein-like II"/>
    <property type="match status" value="1"/>
</dbReference>
<dbReference type="Pfam" id="PF03466">
    <property type="entry name" value="LysR_substrate"/>
    <property type="match status" value="1"/>
</dbReference>
<dbReference type="InterPro" id="IPR058163">
    <property type="entry name" value="LysR-type_TF_proteobact-type"/>
</dbReference>
<evidence type="ECO:0000313" key="6">
    <source>
        <dbReference type="EMBL" id="MDO1537556.1"/>
    </source>
</evidence>
<organism evidence="6 7">
    <name type="scientific">Variovorax ginsengisoli</name>
    <dbReference type="NCBI Taxonomy" id="363844"/>
    <lineage>
        <taxon>Bacteria</taxon>
        <taxon>Pseudomonadati</taxon>
        <taxon>Pseudomonadota</taxon>
        <taxon>Betaproteobacteria</taxon>
        <taxon>Burkholderiales</taxon>
        <taxon>Comamonadaceae</taxon>
        <taxon>Variovorax</taxon>
    </lineage>
</organism>
<evidence type="ECO:0000256" key="2">
    <source>
        <dbReference type="ARBA" id="ARBA00023015"/>
    </source>
</evidence>
<evidence type="ECO:0000256" key="3">
    <source>
        <dbReference type="ARBA" id="ARBA00023125"/>
    </source>
</evidence>
<evidence type="ECO:0000259" key="5">
    <source>
        <dbReference type="PROSITE" id="PS50931"/>
    </source>
</evidence>
<dbReference type="InterPro" id="IPR000847">
    <property type="entry name" value="LysR_HTH_N"/>
</dbReference>
<dbReference type="Gene3D" id="1.10.10.10">
    <property type="entry name" value="Winged helix-like DNA-binding domain superfamily/Winged helix DNA-binding domain"/>
    <property type="match status" value="1"/>
</dbReference>
<dbReference type="InterPro" id="IPR036390">
    <property type="entry name" value="WH_DNA-bd_sf"/>
</dbReference>
<keyword evidence="2" id="KW-0805">Transcription regulation</keyword>
<keyword evidence="7" id="KW-1185">Reference proteome</keyword>
<dbReference type="InterPro" id="IPR005119">
    <property type="entry name" value="LysR_subst-bd"/>
</dbReference>
<comment type="similarity">
    <text evidence="1">Belongs to the LysR transcriptional regulatory family.</text>
</comment>
<dbReference type="Gene3D" id="3.40.190.290">
    <property type="match status" value="1"/>
</dbReference>
<name>A0ABT8SF62_9BURK</name>
<gene>
    <name evidence="6" type="ORF">Q2T77_35485</name>
</gene>
<dbReference type="PROSITE" id="PS50931">
    <property type="entry name" value="HTH_LYSR"/>
    <property type="match status" value="1"/>
</dbReference>
<reference evidence="6" key="1">
    <citation type="submission" date="2023-06" db="EMBL/GenBank/DDBJ databases">
        <authorList>
            <person name="Jiang Y."/>
            <person name="Liu Q."/>
        </authorList>
    </citation>
    <scope>NUCLEOTIDE SEQUENCE</scope>
    <source>
        <strain evidence="6">CGMCC 1.12090</strain>
    </source>
</reference>
<dbReference type="Proteomes" id="UP001169027">
    <property type="component" value="Unassembled WGS sequence"/>
</dbReference>
<dbReference type="CDD" id="cd08479">
    <property type="entry name" value="PBP2_CrgA_like_9"/>
    <property type="match status" value="1"/>
</dbReference>
<evidence type="ECO:0000313" key="7">
    <source>
        <dbReference type="Proteomes" id="UP001169027"/>
    </source>
</evidence>
<accession>A0ABT8SF62</accession>
<dbReference type="Pfam" id="PF00126">
    <property type="entry name" value="HTH_1"/>
    <property type="match status" value="1"/>
</dbReference>
<feature type="domain" description="HTH lysR-type" evidence="5">
    <location>
        <begin position="13"/>
        <end position="62"/>
    </location>
</feature>
<evidence type="ECO:0000256" key="1">
    <source>
        <dbReference type="ARBA" id="ARBA00009437"/>
    </source>
</evidence>
<dbReference type="InterPro" id="IPR036388">
    <property type="entry name" value="WH-like_DNA-bd_sf"/>
</dbReference>
<dbReference type="RefSeq" id="WP_301816003.1">
    <property type="nucleotide sequence ID" value="NZ_JAUJZH010000043.1"/>
</dbReference>
<comment type="caution">
    <text evidence="6">The sequence shown here is derived from an EMBL/GenBank/DDBJ whole genome shotgun (WGS) entry which is preliminary data.</text>
</comment>
<proteinExistence type="inferred from homology"/>
<keyword evidence="3" id="KW-0238">DNA-binding</keyword>
<dbReference type="SUPFAM" id="SSF46785">
    <property type="entry name" value="Winged helix' DNA-binding domain"/>
    <property type="match status" value="1"/>
</dbReference>
<dbReference type="PANTHER" id="PTHR30537:SF5">
    <property type="entry name" value="HTH-TYPE TRANSCRIPTIONAL ACTIVATOR TTDR-RELATED"/>
    <property type="match status" value="1"/>
</dbReference>
<protein>
    <submittedName>
        <fullName evidence="6">LysR substrate-binding domain-containing protein</fullName>
    </submittedName>
</protein>
<dbReference type="EMBL" id="JAUKVY010000043">
    <property type="protein sequence ID" value="MDO1537556.1"/>
    <property type="molecule type" value="Genomic_DNA"/>
</dbReference>
<keyword evidence="4" id="KW-0804">Transcription</keyword>
<evidence type="ECO:0000256" key="4">
    <source>
        <dbReference type="ARBA" id="ARBA00023163"/>
    </source>
</evidence>
<sequence>MTPGIQPADLGFFSALAGAGSLSAAARELGITTPAVSKHLALMESRLGVALVNRTTRRMSLTPEGELYLEHARRILGEIDGMAEILGVAKATPKGLLRVNATLGFGRSHVAPIISKFVRKHPEVQVQLQLSVNPPALTEDSFDICIRFGAPPDSRVIARQLAPNRRLLCAAPAYLAKHGIPKVPNDLTKHNCIGIRQGEEAYGVWRLASGRGRSATTESVRTRGNLTTNDGEIAVSWALDGHGILMRAEWDIERYLRTGRLVQVLPHCYTPDADIYAVYPQRHQLAARVRAFVDFAALVLQQPRASASPAAA</sequence>
<dbReference type="PANTHER" id="PTHR30537">
    <property type="entry name" value="HTH-TYPE TRANSCRIPTIONAL REGULATOR"/>
    <property type="match status" value="1"/>
</dbReference>